<keyword evidence="3" id="KW-1185">Reference proteome</keyword>
<dbReference type="Pfam" id="PF18922">
    <property type="entry name" value="DUF5672"/>
    <property type="match status" value="1"/>
</dbReference>
<evidence type="ECO:0000313" key="2">
    <source>
        <dbReference type="EMBL" id="EPS42459.1"/>
    </source>
</evidence>
<name>S8AHW0_DACHA</name>
<proteinExistence type="predicted"/>
<dbReference type="OMA" id="PEWPVIL"/>
<evidence type="ECO:0000259" key="1">
    <source>
        <dbReference type="Pfam" id="PF18922"/>
    </source>
</evidence>
<reference evidence="2 3" key="1">
    <citation type="journal article" date="2013" name="PLoS Genet.">
        <title>Genomic mechanisms accounting for the adaptation to parasitism in nematode-trapping fungi.</title>
        <authorList>
            <person name="Meerupati T."/>
            <person name="Andersson K.M."/>
            <person name="Friman E."/>
            <person name="Kumar D."/>
            <person name="Tunlid A."/>
            <person name="Ahren D."/>
        </authorList>
    </citation>
    <scope>NUCLEOTIDE SEQUENCE [LARGE SCALE GENOMIC DNA]</scope>
    <source>
        <strain evidence="2 3">CBS 200.50</strain>
    </source>
</reference>
<dbReference type="eggNOG" id="ENOG502SS9V">
    <property type="taxonomic scope" value="Eukaryota"/>
</dbReference>
<feature type="domain" description="DUF5672" evidence="1">
    <location>
        <begin position="61"/>
        <end position="212"/>
    </location>
</feature>
<gene>
    <name evidence="2" type="ORF">H072_3641</name>
</gene>
<organism evidence="2 3">
    <name type="scientific">Dactylellina haptotyla (strain CBS 200.50)</name>
    <name type="common">Nematode-trapping fungus</name>
    <name type="synonym">Monacrosporium haptotylum</name>
    <dbReference type="NCBI Taxonomy" id="1284197"/>
    <lineage>
        <taxon>Eukaryota</taxon>
        <taxon>Fungi</taxon>
        <taxon>Dikarya</taxon>
        <taxon>Ascomycota</taxon>
        <taxon>Pezizomycotina</taxon>
        <taxon>Orbiliomycetes</taxon>
        <taxon>Orbiliales</taxon>
        <taxon>Orbiliaceae</taxon>
        <taxon>Dactylellina</taxon>
    </lineage>
</organism>
<dbReference type="EMBL" id="AQGS01000114">
    <property type="protein sequence ID" value="EPS42459.1"/>
    <property type="molecule type" value="Genomic_DNA"/>
</dbReference>
<dbReference type="HOGENOM" id="CLU_048589_1_1_1"/>
<dbReference type="InterPro" id="IPR043729">
    <property type="entry name" value="DUF5672"/>
</dbReference>
<sequence>MITDTAFTPRHIPLILHFHGVLGPDWPIIFFTSQAVYDEQFKPGARNHSAVWQRAVDDGRVQVRIVPEIYDLTIRKDVNRYLTSRWLWDQLEPATHVLVFQADAMLCANAPKTVDDFLQYDFIGATLTNNAKLYNGGLSLRNRTMIMEMFNEGHDFAKEIDTGVYTGGEDVWFSRKFEARGANLPSNETALQFSCEYNFHMFGKQRRPVGYHKVHKAAPLRLAEIAEWCPEISLSGPGKLAKPGKLSPPAS</sequence>
<accession>S8AHW0</accession>
<comment type="caution">
    <text evidence="2">The sequence shown here is derived from an EMBL/GenBank/DDBJ whole genome shotgun (WGS) entry which is preliminary data.</text>
</comment>
<dbReference type="OrthoDB" id="10025998at2759"/>
<protein>
    <recommendedName>
        <fullName evidence="1">DUF5672 domain-containing protein</fullName>
    </recommendedName>
</protein>
<evidence type="ECO:0000313" key="3">
    <source>
        <dbReference type="Proteomes" id="UP000015100"/>
    </source>
</evidence>
<dbReference type="Proteomes" id="UP000015100">
    <property type="component" value="Unassembled WGS sequence"/>
</dbReference>
<dbReference type="STRING" id="1284197.S8AHW0"/>
<reference evidence="3" key="2">
    <citation type="submission" date="2013-04" db="EMBL/GenBank/DDBJ databases">
        <title>Genomic mechanisms accounting for the adaptation to parasitism in nematode-trapping fungi.</title>
        <authorList>
            <person name="Ahren D.G."/>
        </authorList>
    </citation>
    <scope>NUCLEOTIDE SEQUENCE [LARGE SCALE GENOMIC DNA]</scope>
    <source>
        <strain evidence="3">CBS 200.50</strain>
    </source>
</reference>
<dbReference type="AlphaFoldDB" id="S8AHW0"/>